<name>A0A7W7WV88_9PSEU</name>
<keyword evidence="3" id="KW-1185">Reference proteome</keyword>
<sequence>MEVTTALRLGSGSLLRIPLLVPLTALVLLLLLIPVGPRQVTDSLYRVDTPGFSVSHRDLVCVAEDADHRRCVVDVAGRELSVRSDLEPLGGTCSARFDGRVLSCMKAGHYGPIRPWVLLDGPTLSDVDTAAARASFPWWQALMDSYGLLVVLGVALLLAVTASVLAFLASGRPHPPHPHQAWYALVNGGVVLGLLLVAGAVFRDAGVADALAGPVAPITAPLVVMPIWQWHAGGGGWTRTEHTAVAFLATLVSSVILLGLIGSLAGFPD</sequence>
<comment type="caution">
    <text evidence="2">The sequence shown here is derived from an EMBL/GenBank/DDBJ whole genome shotgun (WGS) entry which is preliminary data.</text>
</comment>
<evidence type="ECO:0000313" key="3">
    <source>
        <dbReference type="Proteomes" id="UP000542674"/>
    </source>
</evidence>
<feature type="transmembrane region" description="Helical" evidence="1">
    <location>
        <begin position="181"/>
        <end position="202"/>
    </location>
</feature>
<accession>A0A7W7WV88</accession>
<dbReference type="Proteomes" id="UP000542674">
    <property type="component" value="Unassembled WGS sequence"/>
</dbReference>
<proteinExistence type="predicted"/>
<keyword evidence="1" id="KW-0812">Transmembrane</keyword>
<feature type="transmembrane region" description="Helical" evidence="1">
    <location>
        <begin position="214"/>
        <end position="232"/>
    </location>
</feature>
<dbReference type="AlphaFoldDB" id="A0A7W7WV88"/>
<dbReference type="RefSeq" id="WP_184668087.1">
    <property type="nucleotide sequence ID" value="NZ_BAABAI010000015.1"/>
</dbReference>
<evidence type="ECO:0000256" key="1">
    <source>
        <dbReference type="SAM" id="Phobius"/>
    </source>
</evidence>
<keyword evidence="1" id="KW-0472">Membrane</keyword>
<reference evidence="2 3" key="1">
    <citation type="submission" date="2020-08" db="EMBL/GenBank/DDBJ databases">
        <title>Sequencing the genomes of 1000 actinobacteria strains.</title>
        <authorList>
            <person name="Klenk H.-P."/>
        </authorList>
    </citation>
    <scope>NUCLEOTIDE SEQUENCE [LARGE SCALE GENOMIC DNA]</scope>
    <source>
        <strain evidence="2 3">DSM 45084</strain>
    </source>
</reference>
<feature type="transmembrane region" description="Helical" evidence="1">
    <location>
        <begin position="146"/>
        <end position="169"/>
    </location>
</feature>
<gene>
    <name evidence="2" type="ORF">F4559_002190</name>
</gene>
<protein>
    <submittedName>
        <fullName evidence="2">Uncharacterized protein</fullName>
    </submittedName>
</protein>
<feature type="transmembrane region" description="Helical" evidence="1">
    <location>
        <begin position="244"/>
        <end position="267"/>
    </location>
</feature>
<organism evidence="2 3">
    <name type="scientific">Saccharothrix violaceirubra</name>
    <dbReference type="NCBI Taxonomy" id="413306"/>
    <lineage>
        <taxon>Bacteria</taxon>
        <taxon>Bacillati</taxon>
        <taxon>Actinomycetota</taxon>
        <taxon>Actinomycetes</taxon>
        <taxon>Pseudonocardiales</taxon>
        <taxon>Pseudonocardiaceae</taxon>
        <taxon>Saccharothrix</taxon>
    </lineage>
</organism>
<feature type="transmembrane region" description="Helical" evidence="1">
    <location>
        <begin position="17"/>
        <end position="36"/>
    </location>
</feature>
<keyword evidence="1" id="KW-1133">Transmembrane helix</keyword>
<dbReference type="EMBL" id="JACHJS010000001">
    <property type="protein sequence ID" value="MBB4964831.1"/>
    <property type="molecule type" value="Genomic_DNA"/>
</dbReference>
<evidence type="ECO:0000313" key="2">
    <source>
        <dbReference type="EMBL" id="MBB4964831.1"/>
    </source>
</evidence>